<feature type="domain" description="Disease resistance protein winged helix" evidence="9">
    <location>
        <begin position="405"/>
        <end position="473"/>
    </location>
</feature>
<dbReference type="Gene3D" id="1.10.10.10">
    <property type="entry name" value="Winged helix-like DNA-binding domain superfamily/Winged helix DNA-binding domain"/>
    <property type="match status" value="1"/>
</dbReference>
<dbReference type="Pfam" id="PF00931">
    <property type="entry name" value="NB-ARC"/>
    <property type="match status" value="1"/>
</dbReference>
<dbReference type="SUPFAM" id="SSF52047">
    <property type="entry name" value="RNI-like"/>
    <property type="match status" value="1"/>
</dbReference>
<dbReference type="FunFam" id="1.10.10.10:FF:000322">
    <property type="entry name" value="Probable disease resistance protein At1g63360"/>
    <property type="match status" value="1"/>
</dbReference>
<gene>
    <name evidence="11" type="ORF">HU200_029278</name>
</gene>
<dbReference type="PRINTS" id="PR00364">
    <property type="entry name" value="DISEASERSIST"/>
</dbReference>
<proteinExistence type="inferred from homology"/>
<feature type="domain" description="NB-ARC" evidence="7">
    <location>
        <begin position="141"/>
        <end position="314"/>
    </location>
</feature>
<dbReference type="InterPro" id="IPR036388">
    <property type="entry name" value="WH-like_DNA-bd_sf"/>
</dbReference>
<dbReference type="Gene3D" id="1.10.8.430">
    <property type="entry name" value="Helical domain of apoptotic protease-activating factors"/>
    <property type="match status" value="1"/>
</dbReference>
<evidence type="ECO:0000259" key="10">
    <source>
        <dbReference type="Pfam" id="PF23598"/>
    </source>
</evidence>
<feature type="domain" description="Disease resistance R13L4/SHOC-2-like LRR" evidence="10">
    <location>
        <begin position="537"/>
        <end position="743"/>
    </location>
</feature>
<comment type="caution">
    <text evidence="11">The sequence shown here is derived from an EMBL/GenBank/DDBJ whole genome shotgun (WGS) entry which is preliminary data.</text>
</comment>
<evidence type="ECO:0000259" key="8">
    <source>
        <dbReference type="Pfam" id="PF18052"/>
    </source>
</evidence>
<feature type="domain" description="Disease resistance N-terminal" evidence="8">
    <location>
        <begin position="5"/>
        <end position="60"/>
    </location>
</feature>
<dbReference type="InterPro" id="IPR041118">
    <property type="entry name" value="Rx_N"/>
</dbReference>
<evidence type="ECO:0000313" key="12">
    <source>
        <dbReference type="Proteomes" id="UP000636709"/>
    </source>
</evidence>
<dbReference type="InterPro" id="IPR044974">
    <property type="entry name" value="Disease_R_plants"/>
</dbReference>
<keyword evidence="2" id="KW-0433">Leucine-rich repeat</keyword>
<dbReference type="InterPro" id="IPR058922">
    <property type="entry name" value="WHD_DRP"/>
</dbReference>
<dbReference type="InterPro" id="IPR038005">
    <property type="entry name" value="RX-like_CC"/>
</dbReference>
<dbReference type="InterPro" id="IPR002182">
    <property type="entry name" value="NB-ARC"/>
</dbReference>
<evidence type="ECO:0000256" key="3">
    <source>
        <dbReference type="ARBA" id="ARBA00022737"/>
    </source>
</evidence>
<keyword evidence="6" id="KW-0175">Coiled coil</keyword>
<dbReference type="Pfam" id="PF23559">
    <property type="entry name" value="WHD_DRP"/>
    <property type="match status" value="1"/>
</dbReference>
<evidence type="ECO:0000256" key="5">
    <source>
        <dbReference type="ARBA" id="ARBA00022821"/>
    </source>
</evidence>
<dbReference type="FunFam" id="3.40.50.300:FF:001091">
    <property type="entry name" value="Probable disease resistance protein At1g61300"/>
    <property type="match status" value="1"/>
</dbReference>
<evidence type="ECO:0000259" key="9">
    <source>
        <dbReference type="Pfam" id="PF23559"/>
    </source>
</evidence>
<dbReference type="CDD" id="cd14798">
    <property type="entry name" value="RX-CC_like"/>
    <property type="match status" value="1"/>
</dbReference>
<dbReference type="Pfam" id="PF23598">
    <property type="entry name" value="LRR_14"/>
    <property type="match status" value="1"/>
</dbReference>
<organism evidence="11 12">
    <name type="scientific">Digitaria exilis</name>
    <dbReference type="NCBI Taxonomy" id="1010633"/>
    <lineage>
        <taxon>Eukaryota</taxon>
        <taxon>Viridiplantae</taxon>
        <taxon>Streptophyta</taxon>
        <taxon>Embryophyta</taxon>
        <taxon>Tracheophyta</taxon>
        <taxon>Spermatophyta</taxon>
        <taxon>Magnoliopsida</taxon>
        <taxon>Liliopsida</taxon>
        <taxon>Poales</taxon>
        <taxon>Poaceae</taxon>
        <taxon>PACMAD clade</taxon>
        <taxon>Panicoideae</taxon>
        <taxon>Panicodae</taxon>
        <taxon>Paniceae</taxon>
        <taxon>Anthephorinae</taxon>
        <taxon>Digitaria</taxon>
    </lineage>
</organism>
<dbReference type="InterPro" id="IPR032675">
    <property type="entry name" value="LRR_dom_sf"/>
</dbReference>
<evidence type="ECO:0000256" key="2">
    <source>
        <dbReference type="ARBA" id="ARBA00022614"/>
    </source>
</evidence>
<dbReference type="GO" id="GO:0043531">
    <property type="term" value="F:ADP binding"/>
    <property type="evidence" value="ECO:0007669"/>
    <property type="project" value="InterPro"/>
</dbReference>
<dbReference type="InterPro" id="IPR027417">
    <property type="entry name" value="P-loop_NTPase"/>
</dbReference>
<accession>A0A835C4Q4</accession>
<dbReference type="InterPro" id="IPR055414">
    <property type="entry name" value="LRR_R13L4/SHOC2-like"/>
</dbReference>
<dbReference type="Gene3D" id="3.80.10.10">
    <property type="entry name" value="Ribonuclease Inhibitor"/>
    <property type="match status" value="1"/>
</dbReference>
<dbReference type="Gene3D" id="3.40.50.300">
    <property type="entry name" value="P-loop containing nucleotide triphosphate hydrolases"/>
    <property type="match status" value="1"/>
</dbReference>
<dbReference type="GO" id="GO:0042742">
    <property type="term" value="P:defense response to bacterium"/>
    <property type="evidence" value="ECO:0007669"/>
    <property type="project" value="UniProtKB-ARBA"/>
</dbReference>
<dbReference type="PANTHER" id="PTHR23155">
    <property type="entry name" value="DISEASE RESISTANCE PROTEIN RP"/>
    <property type="match status" value="1"/>
</dbReference>
<keyword evidence="4" id="KW-0547">Nucleotide-binding</keyword>
<dbReference type="EMBL" id="JACEFO010001753">
    <property type="protein sequence ID" value="KAF8711258.1"/>
    <property type="molecule type" value="Genomic_DNA"/>
</dbReference>
<protein>
    <submittedName>
        <fullName evidence="11">Uncharacterized protein</fullName>
    </submittedName>
</protein>
<dbReference type="Gene3D" id="1.20.5.4130">
    <property type="match status" value="1"/>
</dbReference>
<evidence type="ECO:0000313" key="11">
    <source>
        <dbReference type="EMBL" id="KAF8711258.1"/>
    </source>
</evidence>
<keyword evidence="3" id="KW-0677">Repeat</keyword>
<dbReference type="SUPFAM" id="SSF52540">
    <property type="entry name" value="P-loop containing nucleoside triphosphate hydrolases"/>
    <property type="match status" value="1"/>
</dbReference>
<keyword evidence="5" id="KW-0611">Plant defense</keyword>
<dbReference type="Proteomes" id="UP000636709">
    <property type="component" value="Unassembled WGS sequence"/>
</dbReference>
<evidence type="ECO:0000256" key="6">
    <source>
        <dbReference type="ARBA" id="ARBA00023054"/>
    </source>
</evidence>
<dbReference type="OrthoDB" id="600370at2759"/>
<keyword evidence="12" id="KW-1185">Reference proteome</keyword>
<dbReference type="InterPro" id="IPR042197">
    <property type="entry name" value="Apaf_helical"/>
</dbReference>
<dbReference type="PANTHER" id="PTHR23155:SF968">
    <property type="entry name" value="NB-ARC DOMAIN CONTAINING PROTEIN, EXPRESSED"/>
    <property type="match status" value="1"/>
</dbReference>
<comment type="similarity">
    <text evidence="1">Belongs to the disease resistance NB-LRR family.</text>
</comment>
<dbReference type="GO" id="GO:0009626">
    <property type="term" value="P:plant-type hypersensitive response"/>
    <property type="evidence" value="ECO:0007669"/>
    <property type="project" value="UniProtKB-ARBA"/>
</dbReference>
<sequence>MRWGFLKDELSRLQCFLKDADAKTRAGNASATNWVQQIKDAAYEAENIIEVAGFAEERKRIKKGFVGFISRYACFPRDLVTLRKAGIDIRRVRRKIQEIMTSAVTLGTLTIGTNAITEPCRAPTNAVYKLIHDNDVIIGFQDDLNRIGDKLKNMDNKQLTVVSIVATGGVGKTTLARKLYSSAVVTGHFNSFAFTSISQKFDVSHILKDIAQQAMGTKREVEKFNTMGIDEIARKLHDFLKGNRYLIVLDDVWTTDTWDMLKKVFPDAENGSRVLLTTRNFQAAKQADKLTFIHKLRHLNEEESWRLFCQRAFPSYETIDTALRLELENLGKNLAKKCSGLPLALVVLGAHLLKNLQLDMWMKMDSYMDWEITEKWKIMQHIIARSYDDMHHHLKSCFLYMACLPEHNRIADCAVTESWISEELIPQTTRYSLEETAQSYLDELAQRSMVQIINSSSANGLIHAIKVHDILQDWAVRKAQKEGFVIVCKNLGDLRASLSTLTFYRTVLHSVCYDGIDQTQNTRTIYGFKLPSLTFRKLWFLRVLYLSNSNLEHFCNEVRHLVHLRYIAFDGCYNVVLPSSIGRLLNLGSINLIDTDLPFIPASLWDIATLRHARFWPVRKWSPVKAEKQKELQTLSISVINAGKVDKYIWSDTQKSLMHMTQLTSLMLFGDHNIPADILTNLSNHHNLVRLYLGWVAGLNVFLRISLFPLNLRTLVLHIRSPLQEDVLLHLSKLRNLVLLFLEIPEYGGRSLFSPCEMREYGKPSRWALNLPSLSELVLEEMVNMLAKEKCEELEKKGCKLIINDS</sequence>
<reference evidence="11" key="1">
    <citation type="submission" date="2020-07" db="EMBL/GenBank/DDBJ databases">
        <title>Genome sequence and genetic diversity analysis of an under-domesticated orphan crop, white fonio (Digitaria exilis).</title>
        <authorList>
            <person name="Bennetzen J.L."/>
            <person name="Chen S."/>
            <person name="Ma X."/>
            <person name="Wang X."/>
            <person name="Yssel A.E.J."/>
            <person name="Chaluvadi S.R."/>
            <person name="Johnson M."/>
            <person name="Gangashetty P."/>
            <person name="Hamidou F."/>
            <person name="Sanogo M.D."/>
            <person name="Zwaenepoel A."/>
            <person name="Wallace J."/>
            <person name="Van De Peer Y."/>
            <person name="Van Deynze A."/>
        </authorList>
    </citation>
    <scope>NUCLEOTIDE SEQUENCE</scope>
    <source>
        <tissue evidence="11">Leaves</tissue>
    </source>
</reference>
<name>A0A835C4Q4_9POAL</name>
<evidence type="ECO:0000256" key="4">
    <source>
        <dbReference type="ARBA" id="ARBA00022741"/>
    </source>
</evidence>
<dbReference type="Pfam" id="PF18052">
    <property type="entry name" value="Rx_N"/>
    <property type="match status" value="1"/>
</dbReference>
<dbReference type="AlphaFoldDB" id="A0A835C4Q4"/>
<evidence type="ECO:0000256" key="1">
    <source>
        <dbReference type="ARBA" id="ARBA00008894"/>
    </source>
</evidence>
<dbReference type="GO" id="GO:0002758">
    <property type="term" value="P:innate immune response-activating signaling pathway"/>
    <property type="evidence" value="ECO:0007669"/>
    <property type="project" value="UniProtKB-ARBA"/>
</dbReference>
<evidence type="ECO:0000259" key="7">
    <source>
        <dbReference type="Pfam" id="PF00931"/>
    </source>
</evidence>